<keyword evidence="2" id="KW-0238">DNA-binding</keyword>
<dbReference type="AlphaFoldDB" id="T2JI85"/>
<accession>T2JI85</accession>
<dbReference type="Proteomes" id="UP000018198">
    <property type="component" value="Unassembled WGS sequence"/>
</dbReference>
<dbReference type="EMBL" id="CAQM01000846">
    <property type="protein sequence ID" value="CCQ64202.1"/>
    <property type="molecule type" value="Genomic_DNA"/>
</dbReference>
<name>T2JI85_CROWT</name>
<evidence type="ECO:0000256" key="1">
    <source>
        <dbReference type="SAM" id="MobiDB-lite"/>
    </source>
</evidence>
<evidence type="ECO:0000313" key="3">
    <source>
        <dbReference type="Proteomes" id="UP000018198"/>
    </source>
</evidence>
<dbReference type="RefSeq" id="WP_021836922.1">
    <property type="nucleotide sequence ID" value="NZ_CAQM01000846.1"/>
</dbReference>
<evidence type="ECO:0000313" key="2">
    <source>
        <dbReference type="EMBL" id="CCQ64202.1"/>
    </source>
</evidence>
<reference evidence="2 3" key="1">
    <citation type="submission" date="2013-01" db="EMBL/GenBank/DDBJ databases">
        <authorList>
            <person name="Bench S."/>
        </authorList>
    </citation>
    <scope>NUCLEOTIDE SEQUENCE [LARGE SCALE GENOMIC DNA]</scope>
    <source>
        <strain evidence="2 3">WH 0401</strain>
    </source>
</reference>
<comment type="caution">
    <text evidence="2">The sequence shown here is derived from an EMBL/GenBank/DDBJ whole genome shotgun (WGS) entry which is preliminary data.</text>
</comment>
<gene>
    <name evidence="2" type="ORF">CWATWH0401_2565</name>
</gene>
<dbReference type="GO" id="GO:0003677">
    <property type="term" value="F:DNA binding"/>
    <property type="evidence" value="ECO:0007669"/>
    <property type="project" value="UniProtKB-KW"/>
</dbReference>
<proteinExistence type="predicted"/>
<sequence length="102" mass="11653">MTSKFYICPPLTLLETPTTDRKPEFLPPPKRPDTRPTPSPSLQIAPTPIPKPEDPNDCKETCKDKYPQYSELRDAVGNHLPFGGFIDKSLNIKDRDGVRYRR</sequence>
<feature type="region of interest" description="Disordered" evidence="1">
    <location>
        <begin position="15"/>
        <end position="59"/>
    </location>
</feature>
<organism evidence="2 3">
    <name type="scientific">Crocosphaera watsonii WH 0401</name>
    <dbReference type="NCBI Taxonomy" id="555881"/>
    <lineage>
        <taxon>Bacteria</taxon>
        <taxon>Bacillati</taxon>
        <taxon>Cyanobacteriota</taxon>
        <taxon>Cyanophyceae</taxon>
        <taxon>Oscillatoriophycideae</taxon>
        <taxon>Chroococcales</taxon>
        <taxon>Aphanothecaceae</taxon>
        <taxon>Crocosphaera</taxon>
    </lineage>
</organism>
<reference evidence="2 3" key="2">
    <citation type="submission" date="2013-09" db="EMBL/GenBank/DDBJ databases">
        <title>Whole genome comparison of six Crocosphaera watsonii strains with differing phenotypes.</title>
        <authorList>
            <person name="Bench S.R."/>
            <person name="Heller P."/>
            <person name="Frank I."/>
            <person name="Arciniega M."/>
            <person name="Shilova I.N."/>
            <person name="Zehr J.P."/>
        </authorList>
    </citation>
    <scope>NUCLEOTIDE SEQUENCE [LARGE SCALE GENOMIC DNA]</scope>
    <source>
        <strain evidence="2 3">WH 0401</strain>
    </source>
</reference>
<protein>
    <submittedName>
        <fullName evidence="2">Transcriptional regulator containing an amidase domain and an AraC-type DNA-binding HTH domain</fullName>
    </submittedName>
</protein>
<feature type="compositionally biased region" description="Basic and acidic residues" evidence="1">
    <location>
        <begin position="18"/>
        <end position="34"/>
    </location>
</feature>